<reference evidence="2 3" key="1">
    <citation type="submission" date="2019-07" db="EMBL/GenBank/DDBJ databases">
        <title>Novel species isolated from glacier.</title>
        <authorList>
            <person name="Liu Q."/>
            <person name="Xin Y.-H."/>
        </authorList>
    </citation>
    <scope>NUCLEOTIDE SEQUENCE [LARGE SCALE GENOMIC DNA]</scope>
    <source>
        <strain evidence="2 3">LB1R16</strain>
    </source>
</reference>
<protein>
    <submittedName>
        <fullName evidence="2">DUF1838 domain-containing protein</fullName>
    </submittedName>
</protein>
<evidence type="ECO:0000313" key="2">
    <source>
        <dbReference type="EMBL" id="TRW14454.1"/>
    </source>
</evidence>
<comment type="caution">
    <text evidence="2">The sequence shown here is derived from an EMBL/GenBank/DDBJ whole genome shotgun (WGS) entry which is preliminary data.</text>
</comment>
<proteinExistence type="predicted"/>
<name>A0A552U8A2_9SPHN</name>
<evidence type="ECO:0000313" key="3">
    <source>
        <dbReference type="Proteomes" id="UP000317894"/>
    </source>
</evidence>
<organism evidence="2 3">
    <name type="scientific">Glacieibacterium frigidum</name>
    <dbReference type="NCBI Taxonomy" id="2593303"/>
    <lineage>
        <taxon>Bacteria</taxon>
        <taxon>Pseudomonadati</taxon>
        <taxon>Pseudomonadota</taxon>
        <taxon>Alphaproteobacteria</taxon>
        <taxon>Sphingomonadales</taxon>
        <taxon>Sphingosinicellaceae</taxon>
        <taxon>Glacieibacterium</taxon>
    </lineage>
</organism>
<dbReference type="InterPro" id="IPR014990">
    <property type="entry name" value="DUF1838"/>
</dbReference>
<feature type="signal peptide" evidence="1">
    <location>
        <begin position="1"/>
        <end position="26"/>
    </location>
</feature>
<dbReference type="RefSeq" id="WP_144237659.1">
    <property type="nucleotide sequence ID" value="NZ_VJWA01000002.1"/>
</dbReference>
<dbReference type="Proteomes" id="UP000317894">
    <property type="component" value="Unassembled WGS sequence"/>
</dbReference>
<feature type="chain" id="PRO_5022157603" evidence="1">
    <location>
        <begin position="27"/>
        <end position="274"/>
    </location>
</feature>
<evidence type="ECO:0000256" key="1">
    <source>
        <dbReference type="SAM" id="SignalP"/>
    </source>
</evidence>
<keyword evidence="1" id="KW-0732">Signal</keyword>
<dbReference type="OrthoDB" id="7494991at2"/>
<dbReference type="Pfam" id="PF08894">
    <property type="entry name" value="DUF1838"/>
    <property type="match status" value="1"/>
</dbReference>
<accession>A0A552U8A2</accession>
<dbReference type="AlphaFoldDB" id="A0A552U8A2"/>
<keyword evidence="3" id="KW-1185">Reference proteome</keyword>
<dbReference type="EMBL" id="VJWA01000002">
    <property type="protein sequence ID" value="TRW14454.1"/>
    <property type="molecule type" value="Genomic_DNA"/>
</dbReference>
<sequence length="274" mass="29712">MTNIGRRGAIGLIGAAASLAATRAPAATGEADRLRTYMRMRGALDDRLVIGWIDGRYSGIVDGEPTPLYGVVAATFARHRARPGGGFEAVTWELAFFTDLATGKVLSDFRNPYTGETVTVPAGGQPAAKIAFLPDLSLKIMREMPGFAFDHQVLPFVTSGDDLWITEVTRTAAQIPGQPRPFRYNETTILHARRSDLAGPAKRVPCQTTFNGVVSWRPWLMMGDRPGHLLGVGAGVYGAKLEALPPAWLAATRERRPELFKDPAAVLEPLWSKS</sequence>
<gene>
    <name evidence="2" type="ORF">FMM06_12155</name>
</gene>